<dbReference type="GeneID" id="20703584"/>
<evidence type="ECO:0000256" key="1">
    <source>
        <dbReference type="SAM" id="MobiDB-lite"/>
    </source>
</evidence>
<dbReference type="HOGENOM" id="CLU_921959_0_0_1"/>
<dbReference type="Proteomes" id="UP000001611">
    <property type="component" value="Chromosome 7"/>
</dbReference>
<dbReference type="Pfam" id="PF07287">
    <property type="entry name" value="AtuA"/>
    <property type="match status" value="2"/>
</dbReference>
<evidence type="ECO:0000313" key="3">
    <source>
        <dbReference type="EMBL" id="EGY20105.1"/>
    </source>
</evidence>
<dbReference type="RefSeq" id="XP_009656445.1">
    <property type="nucleotide sequence ID" value="XM_009658150.1"/>
</dbReference>
<proteinExistence type="predicted"/>
<accession>G2WUY0</accession>
<evidence type="ECO:0000313" key="4">
    <source>
        <dbReference type="Proteomes" id="UP000001611"/>
    </source>
</evidence>
<gene>
    <name evidence="3" type="ORF">VDAG_02121</name>
</gene>
<protein>
    <recommendedName>
        <fullName evidence="2">Acyclic terpene utilisation N-terminal domain-containing protein</fullName>
    </recommendedName>
</protein>
<dbReference type="OMA" id="MYELQGH"/>
<dbReference type="SMR" id="G2WUY0"/>
<organism evidence="3 4">
    <name type="scientific">Verticillium dahliae (strain VdLs.17 / ATCC MYA-4575 / FGSC 10137)</name>
    <name type="common">Verticillium wilt</name>
    <dbReference type="NCBI Taxonomy" id="498257"/>
    <lineage>
        <taxon>Eukaryota</taxon>
        <taxon>Fungi</taxon>
        <taxon>Dikarya</taxon>
        <taxon>Ascomycota</taxon>
        <taxon>Pezizomycotina</taxon>
        <taxon>Sordariomycetes</taxon>
        <taxon>Hypocreomycetidae</taxon>
        <taxon>Glomerellales</taxon>
        <taxon>Plectosphaerellaceae</taxon>
        <taxon>Verticillium</taxon>
    </lineage>
</organism>
<evidence type="ECO:0000259" key="2">
    <source>
        <dbReference type="Pfam" id="PF07287"/>
    </source>
</evidence>
<feature type="compositionally biased region" description="Basic residues" evidence="1">
    <location>
        <begin position="293"/>
        <end position="302"/>
    </location>
</feature>
<feature type="region of interest" description="Disordered" evidence="1">
    <location>
        <begin position="281"/>
        <end position="302"/>
    </location>
</feature>
<name>G2WUY0_VERDV</name>
<reference evidence="3 4" key="1">
    <citation type="submission" date="2008-03" db="EMBL/GenBank/DDBJ databases">
        <title>The Genome Sequence of Verticillium dahliae VdLs.17.</title>
        <authorList>
            <consortium name="The Broad Institute Genome Sequencing Platform"/>
            <person name="Ma L.-J.J."/>
            <person name="Klosterman S.J."/>
            <person name="Subbarao K."/>
            <person name="Dobinson K."/>
            <person name="Veronese P."/>
            <person name="Kang S."/>
            <person name="Gold S.E."/>
            <person name="Young S."/>
            <person name="Jaffe D."/>
            <person name="Gnerre S."/>
            <person name="Berlin A."/>
            <person name="Heiman D."/>
            <person name="Hepburn T."/>
            <person name="Sykes S."/>
            <person name="Alvarado L."/>
            <person name="Kodira C.D."/>
            <person name="Lander E."/>
            <person name="Galagan J."/>
            <person name="Nusbaum C."/>
            <person name="Birren B."/>
        </authorList>
    </citation>
    <scope>NUCLEOTIDE SEQUENCE [LARGE SCALE GENOMIC DNA]</scope>
    <source>
        <strain evidence="4">VdLs.17 / ATCC MYA-4575 / FGSC 10137</strain>
    </source>
</reference>
<feature type="domain" description="Acyclic terpene utilisation N-terminal" evidence="2">
    <location>
        <begin position="11"/>
        <end position="160"/>
    </location>
</feature>
<dbReference type="eggNOG" id="ENOG502QS8D">
    <property type="taxonomic scope" value="Eukaryota"/>
</dbReference>
<feature type="domain" description="Acyclic terpene utilisation N-terminal" evidence="2">
    <location>
        <begin position="227"/>
        <end position="287"/>
    </location>
</feature>
<dbReference type="KEGG" id="vda:VDAG_02121"/>
<dbReference type="PANTHER" id="PTHR47585:SF2">
    <property type="entry name" value="DUF1446 DOMAIN PROTEIN (AFU_ORTHOLOGUE AFUA_6G11420)"/>
    <property type="match status" value="1"/>
</dbReference>
<sequence>MAASVTPKRPVRIGGASGGFTDRVAGIRRLAADPEVDAVVGDWLSRTTFLQCFEPAIPEIARNGAKLVLNAGASDTELLAEVVNDMVLGGGFDMKVALVEGDGVTLAFKRLVAEGVTFRSVTDERILDEWGFDPICAKAYLGSLGIAKALRQGADIIICGSLVAQLESFRFRRAGRSSGSWTPDRVLSFCHWWLLQPLQRPDESEEASGSGVPHSRGVLRWDMHHHKEDISNGIVNVETVTSQLVYEINGPLYFNSDVVSVLEGITLEQIGKDRVRVCGVKGLPPPSPNNSVRNHRSRGLPS</sequence>
<keyword evidence="4" id="KW-1185">Reference proteome</keyword>
<dbReference type="PANTHER" id="PTHR47585">
    <property type="match status" value="1"/>
</dbReference>
<dbReference type="AlphaFoldDB" id="G2WUY0"/>
<dbReference type="InParanoid" id="G2WUY0"/>
<dbReference type="EMBL" id="DS572697">
    <property type="protein sequence ID" value="EGY20105.1"/>
    <property type="molecule type" value="Genomic_DNA"/>
</dbReference>
<dbReference type="InterPro" id="IPR010839">
    <property type="entry name" value="AtuA_N"/>
</dbReference>